<feature type="region of interest" description="Disordered" evidence="7">
    <location>
        <begin position="1"/>
        <end position="32"/>
    </location>
</feature>
<protein>
    <submittedName>
        <fullName evidence="9">NUDIX domain-containing protein</fullName>
    </submittedName>
</protein>
<keyword evidence="10" id="KW-1185">Reference proteome</keyword>
<dbReference type="PANTHER" id="PTHR12318">
    <property type="entry name" value="TESTOSTERONE-REGULATED PROTEIN RP2"/>
    <property type="match status" value="1"/>
</dbReference>
<keyword evidence="5" id="KW-0460">Magnesium</keyword>
<dbReference type="SUPFAM" id="SSF55811">
    <property type="entry name" value="Nudix"/>
    <property type="match status" value="1"/>
</dbReference>
<evidence type="ECO:0000256" key="6">
    <source>
        <dbReference type="ARBA" id="ARBA00023211"/>
    </source>
</evidence>
<comment type="caution">
    <text evidence="9">The sequence shown here is derived from an EMBL/GenBank/DDBJ whole genome shotgun (WGS) entry which is preliminary data.</text>
</comment>
<organism evidence="9 10">
    <name type="scientific">Cercophora newfieldiana</name>
    <dbReference type="NCBI Taxonomy" id="92897"/>
    <lineage>
        <taxon>Eukaryota</taxon>
        <taxon>Fungi</taxon>
        <taxon>Dikarya</taxon>
        <taxon>Ascomycota</taxon>
        <taxon>Pezizomycotina</taxon>
        <taxon>Sordariomycetes</taxon>
        <taxon>Sordariomycetidae</taxon>
        <taxon>Sordariales</taxon>
        <taxon>Lasiosphaeriaceae</taxon>
        <taxon>Cercophora</taxon>
    </lineage>
</organism>
<keyword evidence="4" id="KW-0378">Hydrolase</keyword>
<keyword evidence="3" id="KW-0479">Metal-binding</keyword>
<keyword evidence="6" id="KW-0464">Manganese</keyword>
<feature type="domain" description="Nudix hydrolase" evidence="8">
    <location>
        <begin position="28"/>
        <end position="239"/>
    </location>
</feature>
<comment type="cofactor">
    <cofactor evidence="1">
        <name>Mn(2+)</name>
        <dbReference type="ChEBI" id="CHEBI:29035"/>
    </cofactor>
</comment>
<dbReference type="Gene3D" id="3.90.79.10">
    <property type="entry name" value="Nucleoside Triphosphate Pyrophosphohydrolase"/>
    <property type="match status" value="1"/>
</dbReference>
<dbReference type="GO" id="GO:0046872">
    <property type="term" value="F:metal ion binding"/>
    <property type="evidence" value="ECO:0007669"/>
    <property type="project" value="UniProtKB-KW"/>
</dbReference>
<sequence>MSAAQKRASSSSSSAPDDAAKKERKRAPVRPSSSILLLSPMNQVLLLHRVQTSSSFASAHVFPGGNLSSFHEGELPPLDSQEIHRDSEAYRLAAVRETFEESGILLARRRDGCGLLSVSGEVMEAGRKEVHGNRVKFVDWLDGIGGVPDLDDLIPFTRWITPIGVPKRFSTQMYLYMLPLSTPAPGTPDHQTIIHTPTHDGGLEHTAATFDDASAWLDRARAGEILLFPPQLYLLNLVSEFTRTSPSSAQGDVAAQYQSQRDALLQFLQKVPTTAIRPNATPNAKPHATAQIPWAEKVMSPTSLFIRRSDKRVVLGLDRPGPELKGSDRGGDWDRVVLVKFQKEGPTGVEVRWRDEVLREEREEEDGKEGSAKL</sequence>
<gene>
    <name evidence="9" type="ORF">B0T16DRAFT_386308</name>
</gene>
<name>A0AA39YSJ7_9PEZI</name>
<accession>A0AA39YSJ7</accession>
<dbReference type="EMBL" id="JAULSV010000001">
    <property type="protein sequence ID" value="KAK0657841.1"/>
    <property type="molecule type" value="Genomic_DNA"/>
</dbReference>
<evidence type="ECO:0000256" key="4">
    <source>
        <dbReference type="ARBA" id="ARBA00022801"/>
    </source>
</evidence>
<dbReference type="Proteomes" id="UP001174936">
    <property type="component" value="Unassembled WGS sequence"/>
</dbReference>
<dbReference type="GO" id="GO:0005739">
    <property type="term" value="C:mitochondrion"/>
    <property type="evidence" value="ECO:0007669"/>
    <property type="project" value="TreeGrafter"/>
</dbReference>
<dbReference type="CDD" id="cd18870">
    <property type="entry name" value="NUDIX_AcylCoAdiphos_Nudt19"/>
    <property type="match status" value="1"/>
</dbReference>
<evidence type="ECO:0000256" key="5">
    <source>
        <dbReference type="ARBA" id="ARBA00022842"/>
    </source>
</evidence>
<dbReference type="InterPro" id="IPR015797">
    <property type="entry name" value="NUDIX_hydrolase-like_dom_sf"/>
</dbReference>
<evidence type="ECO:0000256" key="2">
    <source>
        <dbReference type="ARBA" id="ARBA00001946"/>
    </source>
</evidence>
<dbReference type="InterPro" id="IPR039121">
    <property type="entry name" value="NUDT19"/>
</dbReference>
<evidence type="ECO:0000256" key="3">
    <source>
        <dbReference type="ARBA" id="ARBA00022723"/>
    </source>
</evidence>
<reference evidence="9" key="1">
    <citation type="submission" date="2023-06" db="EMBL/GenBank/DDBJ databases">
        <title>Genome-scale phylogeny and comparative genomics of the fungal order Sordariales.</title>
        <authorList>
            <consortium name="Lawrence Berkeley National Laboratory"/>
            <person name="Hensen N."/>
            <person name="Bonometti L."/>
            <person name="Westerberg I."/>
            <person name="Brannstrom I.O."/>
            <person name="Guillou S."/>
            <person name="Cros-Aarteil S."/>
            <person name="Calhoun S."/>
            <person name="Haridas S."/>
            <person name="Kuo A."/>
            <person name="Mondo S."/>
            <person name="Pangilinan J."/>
            <person name="Riley R."/>
            <person name="Labutti K."/>
            <person name="Andreopoulos B."/>
            <person name="Lipzen A."/>
            <person name="Chen C."/>
            <person name="Yanf M."/>
            <person name="Daum C."/>
            <person name="Ng V."/>
            <person name="Clum A."/>
            <person name="Steindorff A."/>
            <person name="Ohm R."/>
            <person name="Martin F."/>
            <person name="Silar P."/>
            <person name="Natvig D."/>
            <person name="Lalanne C."/>
            <person name="Gautier V."/>
            <person name="Ament-Velasquez S.L."/>
            <person name="Kruys A."/>
            <person name="Hutchinson M.I."/>
            <person name="Powell A.J."/>
            <person name="Barry K."/>
            <person name="Miller A.N."/>
            <person name="Grigoriev I.V."/>
            <person name="Debuchy R."/>
            <person name="Gladieux P."/>
            <person name="Thoren M.H."/>
            <person name="Johannesson H."/>
        </authorList>
    </citation>
    <scope>NUCLEOTIDE SEQUENCE</scope>
    <source>
        <strain evidence="9">SMH2532-1</strain>
    </source>
</reference>
<dbReference type="InterPro" id="IPR000086">
    <property type="entry name" value="NUDIX_hydrolase_dom"/>
</dbReference>
<evidence type="ECO:0000256" key="1">
    <source>
        <dbReference type="ARBA" id="ARBA00001936"/>
    </source>
</evidence>
<evidence type="ECO:0000259" key="8">
    <source>
        <dbReference type="PROSITE" id="PS51462"/>
    </source>
</evidence>
<dbReference type="PROSITE" id="PS51462">
    <property type="entry name" value="NUDIX"/>
    <property type="match status" value="1"/>
</dbReference>
<evidence type="ECO:0000313" key="9">
    <source>
        <dbReference type="EMBL" id="KAK0657841.1"/>
    </source>
</evidence>
<proteinExistence type="predicted"/>
<evidence type="ECO:0000313" key="10">
    <source>
        <dbReference type="Proteomes" id="UP001174936"/>
    </source>
</evidence>
<evidence type="ECO:0000256" key="7">
    <source>
        <dbReference type="SAM" id="MobiDB-lite"/>
    </source>
</evidence>
<comment type="cofactor">
    <cofactor evidence="2">
        <name>Mg(2+)</name>
        <dbReference type="ChEBI" id="CHEBI:18420"/>
    </cofactor>
</comment>
<feature type="compositionally biased region" description="Low complexity" evidence="7">
    <location>
        <begin position="1"/>
        <end position="17"/>
    </location>
</feature>
<dbReference type="AlphaFoldDB" id="A0AA39YSJ7"/>
<dbReference type="PANTHER" id="PTHR12318:SF0">
    <property type="entry name" value="ACYL-COENZYME A DIPHOSPHATASE NUDT19"/>
    <property type="match status" value="1"/>
</dbReference>
<dbReference type="GO" id="GO:0016818">
    <property type="term" value="F:hydrolase activity, acting on acid anhydrides, in phosphorus-containing anhydrides"/>
    <property type="evidence" value="ECO:0007669"/>
    <property type="project" value="InterPro"/>
</dbReference>